<protein>
    <submittedName>
        <fullName evidence="5">DNA-directed RNA polymerase subunit alpha</fullName>
    </submittedName>
</protein>
<dbReference type="GO" id="GO:0003899">
    <property type="term" value="F:DNA-directed RNA polymerase activity"/>
    <property type="evidence" value="ECO:0007669"/>
    <property type="project" value="InterPro"/>
</dbReference>
<reference evidence="5 6" key="1">
    <citation type="submission" date="2016-05" db="EMBL/GenBank/DDBJ databases">
        <title>Genomic and physiological characterization of Planctopirus sp. isolated from fresh water lake.</title>
        <authorList>
            <person name="Subhash Y."/>
            <person name="Ramana C."/>
        </authorList>
    </citation>
    <scope>NUCLEOTIDE SEQUENCE [LARGE SCALE GENOMIC DNA]</scope>
    <source>
        <strain evidence="5 6">JC280</strain>
    </source>
</reference>
<dbReference type="GO" id="GO:0000428">
    <property type="term" value="C:DNA-directed RNA polymerase complex"/>
    <property type="evidence" value="ECO:0007669"/>
    <property type="project" value="UniProtKB-KW"/>
</dbReference>
<dbReference type="Pfam" id="PF13181">
    <property type="entry name" value="TPR_8"/>
    <property type="match status" value="1"/>
</dbReference>
<evidence type="ECO:0000256" key="1">
    <source>
        <dbReference type="ARBA" id="ARBA00022737"/>
    </source>
</evidence>
<feature type="repeat" description="TPR" evidence="3">
    <location>
        <begin position="155"/>
        <end position="188"/>
    </location>
</feature>
<proteinExistence type="predicted"/>
<dbReference type="Gene3D" id="1.10.150.20">
    <property type="entry name" value="5' to 3' exonuclease, C-terminal subdomain"/>
    <property type="match status" value="2"/>
</dbReference>
<keyword evidence="6" id="KW-1185">Reference proteome</keyword>
<organism evidence="5 6">
    <name type="scientific">Planctopirus hydrillae</name>
    <dbReference type="NCBI Taxonomy" id="1841610"/>
    <lineage>
        <taxon>Bacteria</taxon>
        <taxon>Pseudomonadati</taxon>
        <taxon>Planctomycetota</taxon>
        <taxon>Planctomycetia</taxon>
        <taxon>Planctomycetales</taxon>
        <taxon>Planctomycetaceae</taxon>
        <taxon>Planctopirus</taxon>
    </lineage>
</organism>
<feature type="domain" description="RNA polymerase alpha subunit C-terminal" evidence="4">
    <location>
        <begin position="381"/>
        <end position="443"/>
    </location>
</feature>
<feature type="repeat" description="TPR" evidence="3">
    <location>
        <begin position="189"/>
        <end position="222"/>
    </location>
</feature>
<dbReference type="InterPro" id="IPR011990">
    <property type="entry name" value="TPR-like_helical_dom_sf"/>
</dbReference>
<evidence type="ECO:0000313" key="6">
    <source>
        <dbReference type="Proteomes" id="UP000094828"/>
    </source>
</evidence>
<keyword evidence="2 3" id="KW-0802">TPR repeat</keyword>
<dbReference type="EMBL" id="LYDR01000128">
    <property type="protein sequence ID" value="ODA29464.1"/>
    <property type="molecule type" value="Genomic_DNA"/>
</dbReference>
<dbReference type="GO" id="GO:0006351">
    <property type="term" value="P:DNA-templated transcription"/>
    <property type="evidence" value="ECO:0007669"/>
    <property type="project" value="InterPro"/>
</dbReference>
<dbReference type="Gene3D" id="1.25.40.10">
    <property type="entry name" value="Tetratricopeptide repeat domain"/>
    <property type="match status" value="1"/>
</dbReference>
<dbReference type="Pfam" id="PF13432">
    <property type="entry name" value="TPR_16"/>
    <property type="match status" value="1"/>
</dbReference>
<evidence type="ECO:0000259" key="4">
    <source>
        <dbReference type="Pfam" id="PF03118"/>
    </source>
</evidence>
<dbReference type="Pfam" id="PF03118">
    <property type="entry name" value="RNA_pol_A_CTD"/>
    <property type="match status" value="2"/>
</dbReference>
<evidence type="ECO:0000313" key="5">
    <source>
        <dbReference type="EMBL" id="ODA29464.1"/>
    </source>
</evidence>
<evidence type="ECO:0000256" key="3">
    <source>
        <dbReference type="PROSITE-ProRule" id="PRU00339"/>
    </source>
</evidence>
<dbReference type="AlphaFoldDB" id="A0A1C3E8A8"/>
<comment type="caution">
    <text evidence="5">The sequence shown here is derived from an EMBL/GenBank/DDBJ whole genome shotgun (WGS) entry which is preliminary data.</text>
</comment>
<dbReference type="PANTHER" id="PTHR45586">
    <property type="entry name" value="TPR REPEAT-CONTAINING PROTEIN PA4667"/>
    <property type="match status" value="1"/>
</dbReference>
<sequence>MKSLEAVDVRAILSGKNSLSADDLVQLRRAIAGDQVASTRVELEALIREVEAGKEDIGPASRAGIGAWLLGQHAIADKILSRLTTDPVALYAHGHVLQALDQFEAAAEKFAAAAKAGFDPVECTLKRAGAIRLAGQLDEAEKAVRQSGTEGARRAEYSYQMGCILSDRGDTYGAIEYFERAVDMDPHHSQALFRLAEQNALYGNDTEAIRLYEQALSRPPYHLSAMLNLGLLYEDRGNYAAAAFCFRRILAFDPNHVRARMYMKDIEATQEMYYDDDMARNEARMAQLLSRPVTDFELSVRSRNCLASMDIHTLGDLTRVSESDLLQGKNFGETSLVEIRDLMQQHGLKVGQNLQPSKARDATWAGMPASAFAPIGNDLSPQEQALHSRPVSDLNLSVRARKCMARLQIGTLGELVQKSADELLATKNFGVTSLNEIRAQLTEHNLKLRND</sequence>
<dbReference type="STRING" id="1841610.A6X21_08410"/>
<keyword evidence="1" id="KW-0677">Repeat</keyword>
<dbReference type="SUPFAM" id="SSF47789">
    <property type="entry name" value="C-terminal domain of RNA polymerase alpha subunit"/>
    <property type="match status" value="2"/>
</dbReference>
<dbReference type="PANTHER" id="PTHR45586:SF1">
    <property type="entry name" value="LIPOPOLYSACCHARIDE ASSEMBLY PROTEIN B"/>
    <property type="match status" value="1"/>
</dbReference>
<dbReference type="Proteomes" id="UP000094828">
    <property type="component" value="Unassembled WGS sequence"/>
</dbReference>
<dbReference type="OrthoDB" id="228958at2"/>
<keyword evidence="5" id="KW-0240">DNA-directed RNA polymerase</keyword>
<gene>
    <name evidence="5" type="ORF">A6X21_08410</name>
</gene>
<dbReference type="InterPro" id="IPR019734">
    <property type="entry name" value="TPR_rpt"/>
</dbReference>
<feature type="repeat" description="TPR" evidence="3">
    <location>
        <begin position="223"/>
        <end position="256"/>
    </location>
</feature>
<dbReference type="RefSeq" id="WP_068849624.1">
    <property type="nucleotide sequence ID" value="NZ_LYDR01000128.1"/>
</dbReference>
<dbReference type="SMART" id="SM00028">
    <property type="entry name" value="TPR"/>
    <property type="match status" value="3"/>
</dbReference>
<feature type="domain" description="RNA polymerase alpha subunit C-terminal" evidence="4">
    <location>
        <begin position="283"/>
        <end position="344"/>
    </location>
</feature>
<keyword evidence="5" id="KW-0804">Transcription</keyword>
<dbReference type="InterPro" id="IPR011260">
    <property type="entry name" value="RNAP_asu_C"/>
</dbReference>
<evidence type="ECO:0000256" key="2">
    <source>
        <dbReference type="ARBA" id="ARBA00022803"/>
    </source>
</evidence>
<name>A0A1C3E8A8_9PLAN</name>
<dbReference type="SUPFAM" id="SSF48452">
    <property type="entry name" value="TPR-like"/>
    <property type="match status" value="2"/>
</dbReference>
<dbReference type="PROSITE" id="PS50005">
    <property type="entry name" value="TPR"/>
    <property type="match status" value="3"/>
</dbReference>
<dbReference type="GO" id="GO:0003677">
    <property type="term" value="F:DNA binding"/>
    <property type="evidence" value="ECO:0007669"/>
    <property type="project" value="InterPro"/>
</dbReference>
<dbReference type="InterPro" id="IPR051012">
    <property type="entry name" value="CellSynth/LPSAsmb/PSIAsmb"/>
</dbReference>
<accession>A0A1C3E8A8</accession>